<protein>
    <recommendedName>
        <fullName evidence="3">ribonuclease H</fullName>
        <ecNumber evidence="3">3.1.26.4</ecNumber>
    </recommendedName>
</protein>
<dbReference type="PANTHER" id="PTHR10642:SF26">
    <property type="entry name" value="RIBONUCLEASE H1"/>
    <property type="match status" value="1"/>
</dbReference>
<dbReference type="Pfam" id="PF00075">
    <property type="entry name" value="RNase_H"/>
    <property type="match status" value="1"/>
</dbReference>
<dbReference type="AlphaFoldDB" id="A0A3M2R3M0"/>
<feature type="domain" description="RNase H type-1" evidence="9">
    <location>
        <begin position="324"/>
        <end position="485"/>
    </location>
</feature>
<organism evidence="10 11">
    <name type="scientific">Fusarium kuroshium</name>
    <dbReference type="NCBI Taxonomy" id="2010991"/>
    <lineage>
        <taxon>Eukaryota</taxon>
        <taxon>Fungi</taxon>
        <taxon>Dikarya</taxon>
        <taxon>Ascomycota</taxon>
        <taxon>Pezizomycotina</taxon>
        <taxon>Sordariomycetes</taxon>
        <taxon>Hypocreomycetidae</taxon>
        <taxon>Hypocreales</taxon>
        <taxon>Nectriaceae</taxon>
        <taxon>Fusarium</taxon>
        <taxon>Fusarium solani species complex</taxon>
    </lineage>
</organism>
<dbReference type="GO" id="GO:0043137">
    <property type="term" value="P:DNA replication, removal of RNA primer"/>
    <property type="evidence" value="ECO:0007669"/>
    <property type="project" value="TreeGrafter"/>
</dbReference>
<dbReference type="InterPro" id="IPR036397">
    <property type="entry name" value="RNaseH_sf"/>
</dbReference>
<comment type="caution">
    <text evidence="10">The sequence shown here is derived from an EMBL/GenBank/DDBJ whole genome shotgun (WGS) entry which is preliminary data.</text>
</comment>
<keyword evidence="5" id="KW-0479">Metal-binding</keyword>
<dbReference type="PANTHER" id="PTHR10642">
    <property type="entry name" value="RIBONUCLEASE H1"/>
    <property type="match status" value="1"/>
</dbReference>
<evidence type="ECO:0000256" key="4">
    <source>
        <dbReference type="ARBA" id="ARBA00022722"/>
    </source>
</evidence>
<dbReference type="Gene3D" id="3.30.420.10">
    <property type="entry name" value="Ribonuclease H-like superfamily/Ribonuclease H"/>
    <property type="match status" value="1"/>
</dbReference>
<keyword evidence="7" id="KW-0378">Hydrolase</keyword>
<dbReference type="STRING" id="2010991.A0A3M2R3M0"/>
<keyword evidence="4" id="KW-0540">Nuclease</keyword>
<evidence type="ECO:0000256" key="5">
    <source>
        <dbReference type="ARBA" id="ARBA00022723"/>
    </source>
</evidence>
<evidence type="ECO:0000259" key="9">
    <source>
        <dbReference type="PROSITE" id="PS50879"/>
    </source>
</evidence>
<evidence type="ECO:0000256" key="6">
    <source>
        <dbReference type="ARBA" id="ARBA00022759"/>
    </source>
</evidence>
<dbReference type="EC" id="3.1.26.4" evidence="3"/>
<evidence type="ECO:0000256" key="2">
    <source>
        <dbReference type="ARBA" id="ARBA00005300"/>
    </source>
</evidence>
<name>A0A3M2R3M0_9HYPO</name>
<accession>A0A3M2R3M0</accession>
<dbReference type="GO" id="GO:0003676">
    <property type="term" value="F:nucleic acid binding"/>
    <property type="evidence" value="ECO:0007669"/>
    <property type="project" value="InterPro"/>
</dbReference>
<dbReference type="InterPro" id="IPR050092">
    <property type="entry name" value="RNase_H"/>
</dbReference>
<evidence type="ECO:0000256" key="3">
    <source>
        <dbReference type="ARBA" id="ARBA00012180"/>
    </source>
</evidence>
<comment type="catalytic activity">
    <reaction evidence="1">
        <text>Endonucleolytic cleavage to 5'-phosphomonoester.</text>
        <dbReference type="EC" id="3.1.26.4"/>
    </reaction>
</comment>
<dbReference type="CDD" id="cd13934">
    <property type="entry name" value="RNase_H_Dikarya_like"/>
    <property type="match status" value="1"/>
</dbReference>
<dbReference type="EMBL" id="NKUJ01000708">
    <property type="protein sequence ID" value="RMI99800.1"/>
    <property type="molecule type" value="Genomic_DNA"/>
</dbReference>
<dbReference type="GO" id="GO:0004523">
    <property type="term" value="F:RNA-DNA hybrid ribonuclease activity"/>
    <property type="evidence" value="ECO:0007669"/>
    <property type="project" value="UniProtKB-EC"/>
</dbReference>
<dbReference type="PROSITE" id="PS50879">
    <property type="entry name" value="RNASE_H_1"/>
    <property type="match status" value="1"/>
</dbReference>
<comment type="similarity">
    <text evidence="2">Belongs to the RNase H family.</text>
</comment>
<keyword evidence="6" id="KW-0255">Endonuclease</keyword>
<keyword evidence="11" id="KW-1185">Reference proteome</keyword>
<feature type="region of interest" description="Disordered" evidence="8">
    <location>
        <begin position="263"/>
        <end position="293"/>
    </location>
</feature>
<gene>
    <name evidence="10" type="ORF">CDV36_015938</name>
</gene>
<evidence type="ECO:0000256" key="1">
    <source>
        <dbReference type="ARBA" id="ARBA00000077"/>
    </source>
</evidence>
<dbReference type="OrthoDB" id="245563at2759"/>
<proteinExistence type="inferred from homology"/>
<dbReference type="GO" id="GO:0046872">
    <property type="term" value="F:metal ion binding"/>
    <property type="evidence" value="ECO:0007669"/>
    <property type="project" value="UniProtKB-KW"/>
</dbReference>
<dbReference type="Proteomes" id="UP000277212">
    <property type="component" value="Unassembled WGS sequence"/>
</dbReference>
<reference evidence="10 11" key="1">
    <citation type="submission" date="2017-06" db="EMBL/GenBank/DDBJ databases">
        <title>Comparative genomic analysis of Ambrosia Fusariam Clade fungi.</title>
        <authorList>
            <person name="Stajich J.E."/>
            <person name="Carrillo J."/>
            <person name="Kijimoto T."/>
            <person name="Eskalen A."/>
            <person name="O'Donnell K."/>
            <person name="Kasson M."/>
        </authorList>
    </citation>
    <scope>NUCLEOTIDE SEQUENCE [LARGE SCALE GENOMIC DNA]</scope>
    <source>
        <strain evidence="10">UCR3666</strain>
    </source>
</reference>
<dbReference type="InterPro" id="IPR012337">
    <property type="entry name" value="RNaseH-like_sf"/>
</dbReference>
<evidence type="ECO:0000256" key="7">
    <source>
        <dbReference type="ARBA" id="ARBA00022801"/>
    </source>
</evidence>
<evidence type="ECO:0000313" key="10">
    <source>
        <dbReference type="EMBL" id="RMI99800.1"/>
    </source>
</evidence>
<dbReference type="InterPro" id="IPR002156">
    <property type="entry name" value="RNaseH_domain"/>
</dbReference>
<evidence type="ECO:0000313" key="11">
    <source>
        <dbReference type="Proteomes" id="UP000277212"/>
    </source>
</evidence>
<dbReference type="SUPFAM" id="SSF53098">
    <property type="entry name" value="Ribonuclease H-like"/>
    <property type="match status" value="1"/>
</dbReference>
<evidence type="ECO:0000256" key="8">
    <source>
        <dbReference type="SAM" id="MobiDB-lite"/>
    </source>
</evidence>
<sequence length="708" mass="78076">MKVHDMSARLTAANALLRTNTTRAMDSALGQFNDLLRLSRRDELGVRDIIPHLLLQLSREQECYDFLKWWATIDDEDHYDGHYDWDDDTLPFLDIHGADPFEPIDIFCSGTLSLSHLVALTLLKLGLFLDIDAYHESEGPVFGFGYGYDEPDPTIDRPMGRLVRAKMRIMDVPDVHTMAEKLQSQYRRLSRVVHDANPYFWEALVAEETPPPPPFCTPGSEEEAHLVLHQCLHAWQATEDAILMIDAETSRFTNACHGTTAADALSNAPSGGPRKDAETLQKTRGTGKVFPSRFEPPVKTFPAELFPPTPISRGQMIRFVCRNDSRKVLTYADGACTNNGQLEPSAGWAVVCGTPGNDDKSCIVSGRLEDKGPFGDDSVATSNRAELRAAIAVLRLCDWREQGYGSIVIATDSTYVVDGATGWAKGWVRKGWKTRTGGNVKNKDLWDLLLGEVERWHHQGLRVHIWKIPRELNGDADAAAKQAARNGAAKVEFEDIVLGSSQTTTAETEPGSRILALCLEYESLFDACFGSLVSHITSKAKMEQATTPEAALTILDQDSPPSIILVIDGGLTRQRKVWERVIDCLREGATVVLAGCFSSMVNEGEFNRFFAKLGLPWKRGSYHRATVTLRRGAVGDHLASRLPASYSQKALFVQNMERSAAWYTEKGTFDEAAVAIAQVGAGKLGYIGDVNGEEGSDKVVLAMCGLLD</sequence>